<organism evidence="6 7">
    <name type="scientific">Candidatus Vogelbacteria bacterium CG10_big_fil_rev_8_21_14_0_10_50_13</name>
    <dbReference type="NCBI Taxonomy" id="1975044"/>
    <lineage>
        <taxon>Bacteria</taxon>
        <taxon>Candidatus Vogeliibacteriota</taxon>
    </lineage>
</organism>
<reference evidence="6 7" key="1">
    <citation type="submission" date="2017-09" db="EMBL/GenBank/DDBJ databases">
        <title>Depth-based differentiation of microbial function through sediment-hosted aquifers and enrichment of novel symbionts in the deep terrestrial subsurface.</title>
        <authorList>
            <person name="Probst A.J."/>
            <person name="Ladd B."/>
            <person name="Jarett J.K."/>
            <person name="Geller-Mcgrath D.E."/>
            <person name="Sieber C.M."/>
            <person name="Emerson J.B."/>
            <person name="Anantharaman K."/>
            <person name="Thomas B.C."/>
            <person name="Malmstrom R."/>
            <person name="Stieglmeier M."/>
            <person name="Klingl A."/>
            <person name="Woyke T."/>
            <person name="Ryan C.M."/>
            <person name="Banfield J.F."/>
        </authorList>
    </citation>
    <scope>NUCLEOTIDE SEQUENCE [LARGE SCALE GENOMIC DNA]</scope>
    <source>
        <strain evidence="6">CG10_big_fil_rev_8_21_14_0_10_50_13</strain>
    </source>
</reference>
<dbReference type="EMBL" id="PCYJ01000018">
    <property type="protein sequence ID" value="PIR45496.1"/>
    <property type="molecule type" value="Genomic_DNA"/>
</dbReference>
<gene>
    <name evidence="6" type="ORF">COV09_01160</name>
</gene>
<keyword evidence="3" id="KW-0133">Cell shape</keyword>
<name>A0A2H0RGH8_9BACT</name>
<feature type="domain" description="Rod shape-determining protein MreC beta-barrel core" evidence="5">
    <location>
        <begin position="132"/>
        <end position="271"/>
    </location>
</feature>
<dbReference type="InterPro" id="IPR042175">
    <property type="entry name" value="Cell/Rod_MreC_2"/>
</dbReference>
<evidence type="ECO:0000256" key="4">
    <source>
        <dbReference type="ARBA" id="ARBA00032089"/>
    </source>
</evidence>
<evidence type="ECO:0000313" key="6">
    <source>
        <dbReference type="EMBL" id="PIR45496.1"/>
    </source>
</evidence>
<evidence type="ECO:0000313" key="7">
    <source>
        <dbReference type="Proteomes" id="UP000230906"/>
    </source>
</evidence>
<dbReference type="Gene3D" id="2.40.10.350">
    <property type="entry name" value="Rod shape-determining protein MreC, domain 2"/>
    <property type="match status" value="1"/>
</dbReference>
<sequence length="274" mass="30363">MRKSFRPDKSLRERNPGWQVPRWRAWFLVLVVAILLATGSLIRQGLESPVTFLAQPVLFVDYWFQAKQGTFWDYLSRQEALVAENASFRTEVDNLHTKLLAAEQTTAEYRELRQVLGRLANEQTGLIAKIVSSPSRSPYDTVLLDVGEDNAASRLAPGQLISINNILLGTVEAVFPRLSRGRLFSSPRQKLEINLGPEAIPVTIVGTGGGNFVASLPRTVTITPGDLASVPALGGWVVAQVGVVDNNPEEPFQTIYLKTPVNIFTLDWVIIHDF</sequence>
<dbReference type="InterPro" id="IPR055342">
    <property type="entry name" value="MreC_beta-barrel_core"/>
</dbReference>
<evidence type="ECO:0000256" key="1">
    <source>
        <dbReference type="ARBA" id="ARBA00009369"/>
    </source>
</evidence>
<evidence type="ECO:0000259" key="5">
    <source>
        <dbReference type="Pfam" id="PF04085"/>
    </source>
</evidence>
<comment type="caution">
    <text evidence="6">The sequence shown here is derived from an EMBL/GenBank/DDBJ whole genome shotgun (WGS) entry which is preliminary data.</text>
</comment>
<dbReference type="PANTHER" id="PTHR34138">
    <property type="entry name" value="CELL SHAPE-DETERMINING PROTEIN MREC"/>
    <property type="match status" value="1"/>
</dbReference>
<protein>
    <recommendedName>
        <fullName evidence="2">Cell shape-determining protein MreC</fullName>
    </recommendedName>
    <alternativeName>
        <fullName evidence="4">Cell shape protein MreC</fullName>
    </alternativeName>
</protein>
<dbReference type="Gene3D" id="2.40.10.340">
    <property type="entry name" value="Rod shape-determining protein MreC, domain 1"/>
    <property type="match status" value="1"/>
</dbReference>
<comment type="similarity">
    <text evidence="1">Belongs to the MreC family.</text>
</comment>
<evidence type="ECO:0000256" key="2">
    <source>
        <dbReference type="ARBA" id="ARBA00013855"/>
    </source>
</evidence>
<evidence type="ECO:0000256" key="3">
    <source>
        <dbReference type="ARBA" id="ARBA00022960"/>
    </source>
</evidence>
<dbReference type="AlphaFoldDB" id="A0A2H0RGH8"/>
<dbReference type="Proteomes" id="UP000230906">
    <property type="component" value="Unassembled WGS sequence"/>
</dbReference>
<proteinExistence type="inferred from homology"/>
<accession>A0A2H0RGH8</accession>
<dbReference type="PANTHER" id="PTHR34138:SF1">
    <property type="entry name" value="CELL SHAPE-DETERMINING PROTEIN MREC"/>
    <property type="match status" value="1"/>
</dbReference>
<dbReference type="GO" id="GO:0008360">
    <property type="term" value="P:regulation of cell shape"/>
    <property type="evidence" value="ECO:0007669"/>
    <property type="project" value="UniProtKB-KW"/>
</dbReference>
<dbReference type="GO" id="GO:0005886">
    <property type="term" value="C:plasma membrane"/>
    <property type="evidence" value="ECO:0007669"/>
    <property type="project" value="TreeGrafter"/>
</dbReference>
<dbReference type="Pfam" id="PF04085">
    <property type="entry name" value="MreC"/>
    <property type="match status" value="1"/>
</dbReference>
<dbReference type="InterPro" id="IPR007221">
    <property type="entry name" value="MreC"/>
</dbReference>
<dbReference type="InterPro" id="IPR042177">
    <property type="entry name" value="Cell/Rod_1"/>
</dbReference>